<accession>A0ABS8BTJ1</accession>
<keyword evidence="2 9" id="KW-0813">Transport</keyword>
<dbReference type="PANTHER" id="PTHR35011:SF2">
    <property type="entry name" value="2,3-DIKETO-L-GULONATE TRAP TRANSPORTER SMALL PERMEASE PROTEIN YIAM"/>
    <property type="match status" value="1"/>
</dbReference>
<gene>
    <name evidence="11" type="ORF">LGQ03_07385</name>
</gene>
<keyword evidence="3" id="KW-1003">Cell membrane</keyword>
<keyword evidence="6 9" id="KW-1133">Transmembrane helix</keyword>
<feature type="transmembrane region" description="Helical" evidence="9">
    <location>
        <begin position="88"/>
        <end position="110"/>
    </location>
</feature>
<evidence type="ECO:0000313" key="12">
    <source>
        <dbReference type="Proteomes" id="UP001138961"/>
    </source>
</evidence>
<sequence length="173" mass="20139">MEALVKTGLWLRARAENILAALLLSMFVVFLLQVLFRYVLNISVDWTVEWVTLAWLWGILFGYAFVVKGREVIRLDMVYYAVPRPWRRVFDIFGGLVIAAIFIFTLPAVWDYIDFMARERTAALRIPFNWVFSIYMLFAVAVIIRALVQVWDAVTGRGPHVHLPQDPESHDYD</sequence>
<protein>
    <recommendedName>
        <fullName evidence="9">TRAP transporter small permease protein</fullName>
    </recommendedName>
</protein>
<comment type="subcellular location">
    <subcellularLocation>
        <location evidence="1 9">Cell inner membrane</location>
        <topology evidence="1 9">Multi-pass membrane protein</topology>
    </subcellularLocation>
</comment>
<name>A0ABS8BTJ1_9RHOB</name>
<evidence type="ECO:0000256" key="7">
    <source>
        <dbReference type="ARBA" id="ARBA00023136"/>
    </source>
</evidence>
<evidence type="ECO:0000256" key="8">
    <source>
        <dbReference type="ARBA" id="ARBA00038436"/>
    </source>
</evidence>
<feature type="transmembrane region" description="Helical" evidence="9">
    <location>
        <begin position="18"/>
        <end position="40"/>
    </location>
</feature>
<feature type="transmembrane region" description="Helical" evidence="9">
    <location>
        <begin position="130"/>
        <end position="148"/>
    </location>
</feature>
<comment type="similarity">
    <text evidence="8 9">Belongs to the TRAP transporter small permease family.</text>
</comment>
<evidence type="ECO:0000256" key="1">
    <source>
        <dbReference type="ARBA" id="ARBA00004429"/>
    </source>
</evidence>
<keyword evidence="5 9" id="KW-0812">Transmembrane</keyword>
<dbReference type="Pfam" id="PF04290">
    <property type="entry name" value="DctQ"/>
    <property type="match status" value="1"/>
</dbReference>
<dbReference type="PANTHER" id="PTHR35011">
    <property type="entry name" value="2,3-DIKETO-L-GULONATE TRAP TRANSPORTER SMALL PERMEASE PROTEIN YIAM"/>
    <property type="match status" value="1"/>
</dbReference>
<evidence type="ECO:0000256" key="2">
    <source>
        <dbReference type="ARBA" id="ARBA00022448"/>
    </source>
</evidence>
<dbReference type="InterPro" id="IPR055348">
    <property type="entry name" value="DctQ"/>
</dbReference>
<keyword evidence="4 9" id="KW-0997">Cell inner membrane</keyword>
<evidence type="ECO:0000256" key="6">
    <source>
        <dbReference type="ARBA" id="ARBA00022989"/>
    </source>
</evidence>
<comment type="caution">
    <text evidence="11">The sequence shown here is derived from an EMBL/GenBank/DDBJ whole genome shotgun (WGS) entry which is preliminary data.</text>
</comment>
<comment type="function">
    <text evidence="9">Part of the tripartite ATP-independent periplasmic (TRAP) transport system.</text>
</comment>
<evidence type="ECO:0000256" key="3">
    <source>
        <dbReference type="ARBA" id="ARBA00022475"/>
    </source>
</evidence>
<proteinExistence type="inferred from homology"/>
<evidence type="ECO:0000259" key="10">
    <source>
        <dbReference type="Pfam" id="PF04290"/>
    </source>
</evidence>
<feature type="transmembrane region" description="Helical" evidence="9">
    <location>
        <begin position="46"/>
        <end position="67"/>
    </location>
</feature>
<organism evidence="11 12">
    <name type="scientific">Loktanella gaetbuli</name>
    <dbReference type="NCBI Taxonomy" id="2881335"/>
    <lineage>
        <taxon>Bacteria</taxon>
        <taxon>Pseudomonadati</taxon>
        <taxon>Pseudomonadota</taxon>
        <taxon>Alphaproteobacteria</taxon>
        <taxon>Rhodobacterales</taxon>
        <taxon>Roseobacteraceae</taxon>
        <taxon>Loktanella</taxon>
    </lineage>
</organism>
<reference evidence="11" key="1">
    <citation type="submission" date="2021-10" db="EMBL/GenBank/DDBJ databases">
        <title>Loktanella gaetbuli sp. nov., isolated from a tidal flat.</title>
        <authorList>
            <person name="Park S."/>
            <person name="Yoon J.-H."/>
        </authorList>
    </citation>
    <scope>NUCLEOTIDE SEQUENCE</scope>
    <source>
        <strain evidence="11">TSTF-M6</strain>
    </source>
</reference>
<evidence type="ECO:0000256" key="4">
    <source>
        <dbReference type="ARBA" id="ARBA00022519"/>
    </source>
</evidence>
<comment type="subunit">
    <text evidence="9">The complex comprises the extracytoplasmic solute receptor protein and the two transmembrane proteins.</text>
</comment>
<dbReference type="RefSeq" id="WP_226747889.1">
    <property type="nucleotide sequence ID" value="NZ_JAJATZ010000003.1"/>
</dbReference>
<keyword evidence="7 9" id="KW-0472">Membrane</keyword>
<dbReference type="EMBL" id="JAJATZ010000003">
    <property type="protein sequence ID" value="MCB5199059.1"/>
    <property type="molecule type" value="Genomic_DNA"/>
</dbReference>
<evidence type="ECO:0000256" key="5">
    <source>
        <dbReference type="ARBA" id="ARBA00022692"/>
    </source>
</evidence>
<keyword evidence="12" id="KW-1185">Reference proteome</keyword>
<evidence type="ECO:0000256" key="9">
    <source>
        <dbReference type="RuleBase" id="RU369079"/>
    </source>
</evidence>
<evidence type="ECO:0000313" key="11">
    <source>
        <dbReference type="EMBL" id="MCB5199059.1"/>
    </source>
</evidence>
<dbReference type="Proteomes" id="UP001138961">
    <property type="component" value="Unassembled WGS sequence"/>
</dbReference>
<dbReference type="InterPro" id="IPR007387">
    <property type="entry name" value="TRAP_DctQ"/>
</dbReference>
<feature type="domain" description="Tripartite ATP-independent periplasmic transporters DctQ component" evidence="10">
    <location>
        <begin position="26"/>
        <end position="155"/>
    </location>
</feature>